<dbReference type="AlphaFoldDB" id="A0AAV0KP35"/>
<dbReference type="Pfam" id="PF00407">
    <property type="entry name" value="Bet_v_1"/>
    <property type="match status" value="1"/>
</dbReference>
<organism evidence="2 3">
    <name type="scientific">Linum tenue</name>
    <dbReference type="NCBI Taxonomy" id="586396"/>
    <lineage>
        <taxon>Eukaryota</taxon>
        <taxon>Viridiplantae</taxon>
        <taxon>Streptophyta</taxon>
        <taxon>Embryophyta</taxon>
        <taxon>Tracheophyta</taxon>
        <taxon>Spermatophyta</taxon>
        <taxon>Magnoliopsida</taxon>
        <taxon>eudicotyledons</taxon>
        <taxon>Gunneridae</taxon>
        <taxon>Pentapetalae</taxon>
        <taxon>rosids</taxon>
        <taxon>fabids</taxon>
        <taxon>Malpighiales</taxon>
        <taxon>Linaceae</taxon>
        <taxon>Linum</taxon>
    </lineage>
</organism>
<dbReference type="EMBL" id="CAMGYJ010000005">
    <property type="protein sequence ID" value="CAI0422593.1"/>
    <property type="molecule type" value="Genomic_DNA"/>
</dbReference>
<dbReference type="SUPFAM" id="SSF55961">
    <property type="entry name" value="Bet v1-like"/>
    <property type="match status" value="1"/>
</dbReference>
<evidence type="ECO:0000313" key="2">
    <source>
        <dbReference type="EMBL" id="CAI0422593.1"/>
    </source>
</evidence>
<keyword evidence="3" id="KW-1185">Reference proteome</keyword>
<evidence type="ECO:0000259" key="1">
    <source>
        <dbReference type="SMART" id="SM01037"/>
    </source>
</evidence>
<comment type="caution">
    <text evidence="2">The sequence shown here is derived from an EMBL/GenBank/DDBJ whole genome shotgun (WGS) entry which is preliminary data.</text>
</comment>
<name>A0AAV0KP35_9ROSI</name>
<gene>
    <name evidence="2" type="ORF">LITE_LOCUS19196</name>
</gene>
<dbReference type="SMART" id="SM01037">
    <property type="entry name" value="Bet_v_1"/>
    <property type="match status" value="1"/>
</dbReference>
<feature type="domain" description="Bet v I/Major latex protein" evidence="1">
    <location>
        <begin position="3"/>
        <end position="154"/>
    </location>
</feature>
<dbReference type="Gene3D" id="3.30.530.20">
    <property type="match status" value="1"/>
</dbReference>
<reference evidence="2" key="1">
    <citation type="submission" date="2022-08" db="EMBL/GenBank/DDBJ databases">
        <authorList>
            <person name="Gutierrez-Valencia J."/>
        </authorList>
    </citation>
    <scope>NUCLEOTIDE SEQUENCE</scope>
</reference>
<dbReference type="InterPro" id="IPR000916">
    <property type="entry name" value="Bet_v_I/MLP"/>
</dbReference>
<accession>A0AAV0KP35</accession>
<evidence type="ECO:0000313" key="3">
    <source>
        <dbReference type="Proteomes" id="UP001154282"/>
    </source>
</evidence>
<dbReference type="Proteomes" id="UP001154282">
    <property type="component" value="Unassembled WGS sequence"/>
</dbReference>
<dbReference type="GO" id="GO:0006952">
    <property type="term" value="P:defense response"/>
    <property type="evidence" value="ECO:0007669"/>
    <property type="project" value="InterPro"/>
</dbReference>
<dbReference type="PANTHER" id="PTHR31907">
    <property type="entry name" value="MLP-LIKE PROTEIN 423"/>
    <property type="match status" value="1"/>
</dbReference>
<dbReference type="InterPro" id="IPR023393">
    <property type="entry name" value="START-like_dom_sf"/>
</dbReference>
<protein>
    <recommendedName>
        <fullName evidence="1">Bet v I/Major latex protein domain-containing protein</fullName>
    </recommendedName>
</protein>
<sequence length="154" mass="17401">MSLLSGKLEACFAIRLPASQHHEIFSARPHHVSNMAPGKVNNCAVHQGDLGQKGTIIEWDYIHEGEQKLAKEIIEEIDDVNFSTTFKVIEGDVLKEYKELKLVVKATPQSEDTTSIIHWTVEYEKLSEETPEPISVLHLLVHLSKDIDDHHANK</sequence>
<proteinExistence type="predicted"/>
<dbReference type="CDD" id="cd07816">
    <property type="entry name" value="Bet_v1-like"/>
    <property type="match status" value="1"/>
</dbReference>
<dbReference type="InterPro" id="IPR051761">
    <property type="entry name" value="MLP-like_ligand-binding"/>
</dbReference>